<sequence>MKGHVVRPLQRFGPSCAGGRLRVIPHRAEVGENAAKPAGKPAGISHAIFVLLKYTTNLEKYKWARLSPGPGRC</sequence>
<organism evidence="1 2">
    <name type="scientific">Flavonifractor plautii ATCC 29863</name>
    <dbReference type="NCBI Taxonomy" id="411475"/>
    <lineage>
        <taxon>Bacteria</taxon>
        <taxon>Bacillati</taxon>
        <taxon>Bacillota</taxon>
        <taxon>Clostridia</taxon>
        <taxon>Eubacteriales</taxon>
        <taxon>Oscillospiraceae</taxon>
        <taxon>Flavonifractor</taxon>
    </lineage>
</organism>
<reference evidence="1 2" key="1">
    <citation type="submission" date="2011-08" db="EMBL/GenBank/DDBJ databases">
        <authorList>
            <person name="Weinstock G."/>
            <person name="Sodergren E."/>
            <person name="Clifton S."/>
            <person name="Fulton L."/>
            <person name="Fulton B."/>
            <person name="Courtney L."/>
            <person name="Fronick C."/>
            <person name="Harrison M."/>
            <person name="Strong C."/>
            <person name="Farmer C."/>
            <person name="Delahaunty K."/>
            <person name="Markovic C."/>
            <person name="Hall O."/>
            <person name="Minx P."/>
            <person name="Tomlinson C."/>
            <person name="Mitreva M."/>
            <person name="Hou S."/>
            <person name="Chen J."/>
            <person name="Wollam A."/>
            <person name="Pepin K.H."/>
            <person name="Johnson M."/>
            <person name="Bhonagiri V."/>
            <person name="Zhang X."/>
            <person name="Suruliraj S."/>
            <person name="Warren W."/>
            <person name="Chinwalla A."/>
            <person name="Mardis E.R."/>
            <person name="Wilson R.K."/>
        </authorList>
    </citation>
    <scope>NUCLEOTIDE SEQUENCE [LARGE SCALE GENOMIC DNA]</scope>
    <source>
        <strain evidence="1 2">ATCC 29863</strain>
    </source>
</reference>
<name>G9YVE2_FLAPL</name>
<protein>
    <submittedName>
        <fullName evidence="1">Uncharacterized protein</fullName>
    </submittedName>
</protein>
<evidence type="ECO:0000313" key="1">
    <source>
        <dbReference type="EMBL" id="EHM40435.1"/>
    </source>
</evidence>
<dbReference type="Proteomes" id="UP000004459">
    <property type="component" value="Unassembled WGS sequence"/>
</dbReference>
<proteinExistence type="predicted"/>
<dbReference type="PATRIC" id="fig|411475.3.peg.3024"/>
<gene>
    <name evidence="1" type="ORF">HMPREF0372_03506</name>
</gene>
<evidence type="ECO:0000313" key="2">
    <source>
        <dbReference type="Proteomes" id="UP000004459"/>
    </source>
</evidence>
<comment type="caution">
    <text evidence="1">The sequence shown here is derived from an EMBL/GenBank/DDBJ whole genome shotgun (WGS) entry which is preliminary data.</text>
</comment>
<dbReference type="AlphaFoldDB" id="G9YVE2"/>
<dbReference type="HOGENOM" id="CLU_2699278_0_0_9"/>
<accession>G9YVE2</accession>
<dbReference type="EMBL" id="AGCK01000287">
    <property type="protein sequence ID" value="EHM40435.1"/>
    <property type="molecule type" value="Genomic_DNA"/>
</dbReference>